<sequence>MNRVLGWPLRLTPEFYQSTNQVCPGIWSNKILSGLLTRNRSRLTTRESLPRRTIATSNLLFRFSRPDIVVRPTEAAHVQTIIKETKKNSLKVTVKGNDHSYARHSTAFGGISLDLGEMNKTGCQWGTVYETLINGRHDGYVINGGRCPTVGVSGFILGGGLGPFTRSFGIGCDTLIEAKMVTAKGKLVTVKNTDAKTSDKGRLFWALAVLLKVQKLSNRCNKVVAGRYQWFPSGGFADSAMATMSEFYVAKWPNKVTIDTTWTCDLRQQNILGGVRFNWLEETERAYPSNKTYELCSSFIFKNDDRNTIKSVTTAINEPRATFRKDVNGEQVNFLVTWIHAGGKATETTPTDSAFFWLEAVFHTYVAVEWTTTKVKRALRPLSLNGEAAFINFPDRDFPTRFHEKVYFGGNREELQRVKEIWDPENFFNWVQGVRRPGDPEEDDDVRDEDRTDQLASKQWEEAWSLYEPKDLSAALDELADLGFDEMSE</sequence>
<dbReference type="Proteomes" id="UP000830768">
    <property type="component" value="Chromosome 2"/>
</dbReference>
<evidence type="ECO:0000313" key="1">
    <source>
        <dbReference type="EMBL" id="UPK91212.1"/>
    </source>
</evidence>
<name>A0ACD3YQG0_FUSSC</name>
<proteinExistence type="predicted"/>
<keyword evidence="2" id="KW-1185">Reference proteome</keyword>
<gene>
    <name evidence="1" type="ORF">LCI18_002147</name>
</gene>
<evidence type="ECO:0000313" key="2">
    <source>
        <dbReference type="Proteomes" id="UP000830768"/>
    </source>
</evidence>
<protein>
    <submittedName>
        <fullName evidence="1">Uncharacterized protein</fullName>
    </submittedName>
</protein>
<reference evidence="1" key="1">
    <citation type="submission" date="2021-11" db="EMBL/GenBank/DDBJ databases">
        <title>Fusarium solani-melongenae Genome sequencing and assembly.</title>
        <authorList>
            <person name="Xie S."/>
            <person name="Huang L."/>
            <person name="Zhang X."/>
        </authorList>
    </citation>
    <scope>NUCLEOTIDE SEQUENCE</scope>
    <source>
        <strain evidence="1">CRI 24-3</strain>
    </source>
</reference>
<organism evidence="1 2">
    <name type="scientific">Fusarium solani subsp. cucurbitae</name>
    <name type="common">Neocosmosporum cucurbitae</name>
    <dbReference type="NCBI Taxonomy" id="2747967"/>
    <lineage>
        <taxon>Eukaryota</taxon>
        <taxon>Fungi</taxon>
        <taxon>Dikarya</taxon>
        <taxon>Ascomycota</taxon>
        <taxon>Pezizomycotina</taxon>
        <taxon>Sordariomycetes</taxon>
        <taxon>Hypocreomycetidae</taxon>
        <taxon>Hypocreales</taxon>
        <taxon>Nectriaceae</taxon>
        <taxon>Fusarium</taxon>
        <taxon>Fusarium solani species complex</taxon>
    </lineage>
</organism>
<dbReference type="EMBL" id="CP090031">
    <property type="protein sequence ID" value="UPK91212.1"/>
    <property type="molecule type" value="Genomic_DNA"/>
</dbReference>
<accession>A0ACD3YQG0</accession>